<keyword evidence="6" id="KW-1185">Reference proteome</keyword>
<sequence>MSNTRHTALARIPDRMSAASYLDLVAKGAITQSGTSASDKTSKGATRASPEEDLHRSCFEWVELLTPRHPILKYLVHVPNGGARSKGEAGKLKAMGTRPGIPDFVLPRARGCWRGMAIELKSDTGRLSDDQKFWLQGLEAEDYLVSVCRSLDDFQTLVLAFLNGQATPACVERGWDASNVEPKRLGMSYQSEGKDAQHG</sequence>
<gene>
    <name evidence="5" type="ORF">ACFQND_07865</name>
</gene>
<keyword evidence="3" id="KW-0378">Hydrolase</keyword>
<evidence type="ECO:0000256" key="3">
    <source>
        <dbReference type="ARBA" id="ARBA00022801"/>
    </source>
</evidence>
<evidence type="ECO:0000259" key="4">
    <source>
        <dbReference type="SMART" id="SM00990"/>
    </source>
</evidence>
<keyword evidence="2" id="KW-0540">Nuclease</keyword>
<dbReference type="InterPro" id="IPR011856">
    <property type="entry name" value="tRNA_endonuc-like_dom_sf"/>
</dbReference>
<proteinExistence type="predicted"/>
<reference evidence="6" key="1">
    <citation type="journal article" date="2019" name="Int. J. Syst. Evol. Microbiol.">
        <title>The Global Catalogue of Microorganisms (GCM) 10K type strain sequencing project: providing services to taxonomists for standard genome sequencing and annotation.</title>
        <authorList>
            <consortium name="The Broad Institute Genomics Platform"/>
            <consortium name="The Broad Institute Genome Sequencing Center for Infectious Disease"/>
            <person name="Wu L."/>
            <person name="Ma J."/>
        </authorList>
    </citation>
    <scope>NUCLEOTIDE SEQUENCE [LARGE SCALE GENOMIC DNA]</scope>
    <source>
        <strain evidence="6">CCUG 39402</strain>
    </source>
</reference>
<organism evidence="5 6">
    <name type="scientific">Polaromonas aquatica</name>
    <dbReference type="NCBI Taxonomy" id="332657"/>
    <lineage>
        <taxon>Bacteria</taxon>
        <taxon>Pseudomonadati</taxon>
        <taxon>Pseudomonadota</taxon>
        <taxon>Betaproteobacteria</taxon>
        <taxon>Burkholderiales</taxon>
        <taxon>Comamonadaceae</taxon>
        <taxon>Polaromonas</taxon>
    </lineage>
</organism>
<name>A0ABW1TUZ6_9BURK</name>
<evidence type="ECO:0000256" key="1">
    <source>
        <dbReference type="ARBA" id="ARBA00001946"/>
    </source>
</evidence>
<dbReference type="SMART" id="SM00990">
    <property type="entry name" value="VRR_NUC"/>
    <property type="match status" value="1"/>
</dbReference>
<dbReference type="EMBL" id="JBHSRS010000016">
    <property type="protein sequence ID" value="MFC6281140.1"/>
    <property type="molecule type" value="Genomic_DNA"/>
</dbReference>
<evidence type="ECO:0000256" key="2">
    <source>
        <dbReference type="ARBA" id="ARBA00022722"/>
    </source>
</evidence>
<protein>
    <submittedName>
        <fullName evidence="5">VRR-NUC domain-containing protein</fullName>
    </submittedName>
</protein>
<dbReference type="InterPro" id="IPR014883">
    <property type="entry name" value="VRR_NUC"/>
</dbReference>
<dbReference type="Gene3D" id="3.40.1350.10">
    <property type="match status" value="1"/>
</dbReference>
<dbReference type="RefSeq" id="WP_371437455.1">
    <property type="nucleotide sequence ID" value="NZ_JBHSRS010000016.1"/>
</dbReference>
<accession>A0ABW1TUZ6</accession>
<evidence type="ECO:0000313" key="5">
    <source>
        <dbReference type="EMBL" id="MFC6281140.1"/>
    </source>
</evidence>
<comment type="cofactor">
    <cofactor evidence="1">
        <name>Mg(2+)</name>
        <dbReference type="ChEBI" id="CHEBI:18420"/>
    </cofactor>
</comment>
<feature type="domain" description="VRR-NUC" evidence="4">
    <location>
        <begin position="65"/>
        <end position="152"/>
    </location>
</feature>
<dbReference type="Pfam" id="PF08774">
    <property type="entry name" value="VRR_NUC"/>
    <property type="match status" value="1"/>
</dbReference>
<dbReference type="Proteomes" id="UP001596270">
    <property type="component" value="Unassembled WGS sequence"/>
</dbReference>
<evidence type="ECO:0000313" key="6">
    <source>
        <dbReference type="Proteomes" id="UP001596270"/>
    </source>
</evidence>
<comment type="caution">
    <text evidence="5">The sequence shown here is derived from an EMBL/GenBank/DDBJ whole genome shotgun (WGS) entry which is preliminary data.</text>
</comment>